<keyword evidence="4" id="KW-0233">DNA recombination</keyword>
<protein>
    <submittedName>
        <fullName evidence="6">DUF4102 domain-containing protein</fullName>
    </submittedName>
</protein>
<dbReference type="InterPro" id="IPR013762">
    <property type="entry name" value="Integrase-like_cat_sf"/>
</dbReference>
<evidence type="ECO:0000256" key="1">
    <source>
        <dbReference type="ARBA" id="ARBA00008857"/>
    </source>
</evidence>
<dbReference type="InterPro" id="IPR011010">
    <property type="entry name" value="DNA_brk_join_enz"/>
</dbReference>
<dbReference type="InterPro" id="IPR038488">
    <property type="entry name" value="Integrase_DNA-bd_sf"/>
</dbReference>
<dbReference type="InterPro" id="IPR002104">
    <property type="entry name" value="Integrase_catalytic"/>
</dbReference>
<dbReference type="Proteomes" id="UP000318405">
    <property type="component" value="Unassembled WGS sequence"/>
</dbReference>
<evidence type="ECO:0000256" key="2">
    <source>
        <dbReference type="ARBA" id="ARBA00022908"/>
    </source>
</evidence>
<dbReference type="RefSeq" id="WP_143951398.1">
    <property type="nucleotide sequence ID" value="NZ_BAABMB010000002.1"/>
</dbReference>
<dbReference type="AlphaFoldDB" id="A0A556A6M5"/>
<dbReference type="InterPro" id="IPR053876">
    <property type="entry name" value="Phage_int_M"/>
</dbReference>
<dbReference type="InterPro" id="IPR010998">
    <property type="entry name" value="Integrase_recombinase_N"/>
</dbReference>
<keyword evidence="2" id="KW-0229">DNA integration</keyword>
<dbReference type="GO" id="GO:0003677">
    <property type="term" value="F:DNA binding"/>
    <property type="evidence" value="ECO:0007669"/>
    <property type="project" value="UniProtKB-KW"/>
</dbReference>
<dbReference type="InterPro" id="IPR025166">
    <property type="entry name" value="Integrase_DNA_bind_dom"/>
</dbReference>
<proteinExistence type="inferred from homology"/>
<evidence type="ECO:0000313" key="7">
    <source>
        <dbReference type="Proteomes" id="UP000318405"/>
    </source>
</evidence>
<evidence type="ECO:0000256" key="3">
    <source>
        <dbReference type="ARBA" id="ARBA00023125"/>
    </source>
</evidence>
<gene>
    <name evidence="6" type="ORF">FOZ76_27025</name>
</gene>
<name>A0A556A6M5_9BURK</name>
<evidence type="ECO:0000313" key="6">
    <source>
        <dbReference type="EMBL" id="TSH88527.1"/>
    </source>
</evidence>
<dbReference type="Pfam" id="PF00589">
    <property type="entry name" value="Phage_integrase"/>
    <property type="match status" value="1"/>
</dbReference>
<dbReference type="GO" id="GO:0015074">
    <property type="term" value="P:DNA integration"/>
    <property type="evidence" value="ECO:0007669"/>
    <property type="project" value="UniProtKB-KW"/>
</dbReference>
<feature type="domain" description="Tyr recombinase" evidence="5">
    <location>
        <begin position="202"/>
        <end position="379"/>
    </location>
</feature>
<dbReference type="CDD" id="cd00801">
    <property type="entry name" value="INT_P4_C"/>
    <property type="match status" value="1"/>
</dbReference>
<dbReference type="Pfam" id="PF13356">
    <property type="entry name" value="Arm-DNA-bind_3"/>
    <property type="match status" value="1"/>
</dbReference>
<sequence length="420" mass="47576">MATHLLTARKVETAAPQDTPYSLRDGGSLLYVTPKGSKLWRYRYRIGESAQVFAIGRFPDISLQAARRARDDARALVLRGIHPLVDRKTRLSEQVERNRHTFERVARLWMVGNGSWSRGYAYQVRSYLERDVFPVLGKLPIASITVSMLRPLVMTVAERGATAAMAVRQWLSQIFVYAAQQGWCEHDPAELLKRLVRRPAVRHNPPLPWHEIPRFMQKLDAWNGHLVTRIALRLVAYTFVRTIEIRRATWDQIDLGAAIWSIPAEHMKMRRPHTVPLSRQVIALLEALREATGGSRYVLPHQRGADKPIGAGTLNHAIEVLGYHGQFSTHGFRSTATTLLGLLSYPENRVDLQLAHVRNASSRAPYDHTKYVSSRRLLMQDWADVLDALAAGETLDAVTADFGPLSDRRAALLRVVEREQ</sequence>
<evidence type="ECO:0000256" key="4">
    <source>
        <dbReference type="ARBA" id="ARBA00023172"/>
    </source>
</evidence>
<comment type="similarity">
    <text evidence="1">Belongs to the 'phage' integrase family.</text>
</comment>
<keyword evidence="7" id="KW-1185">Reference proteome</keyword>
<dbReference type="SUPFAM" id="SSF56349">
    <property type="entry name" value="DNA breaking-rejoining enzymes"/>
    <property type="match status" value="1"/>
</dbReference>
<reference evidence="6 7" key="1">
    <citation type="submission" date="2019-07" db="EMBL/GenBank/DDBJ databases">
        <title>Qingshengfaniella alkalisoli gen. nov., sp. nov., isolated from saline soil.</title>
        <authorList>
            <person name="Xu L."/>
            <person name="Huang X.-X."/>
            <person name="Sun J.-Q."/>
        </authorList>
    </citation>
    <scope>NUCLEOTIDE SEQUENCE [LARGE SCALE GENOMIC DNA]</scope>
    <source>
        <strain evidence="6 7">DSM 27279</strain>
    </source>
</reference>
<dbReference type="EMBL" id="VLTJ01000044">
    <property type="protein sequence ID" value="TSH88527.1"/>
    <property type="molecule type" value="Genomic_DNA"/>
</dbReference>
<organism evidence="6 7">
    <name type="scientific">Verticiella sediminum</name>
    <dbReference type="NCBI Taxonomy" id="1247510"/>
    <lineage>
        <taxon>Bacteria</taxon>
        <taxon>Pseudomonadati</taxon>
        <taxon>Pseudomonadota</taxon>
        <taxon>Betaproteobacteria</taxon>
        <taxon>Burkholderiales</taxon>
        <taxon>Alcaligenaceae</taxon>
        <taxon>Verticiella</taxon>
    </lineage>
</organism>
<dbReference type="Gene3D" id="1.10.150.130">
    <property type="match status" value="1"/>
</dbReference>
<dbReference type="GO" id="GO:0006310">
    <property type="term" value="P:DNA recombination"/>
    <property type="evidence" value="ECO:0007669"/>
    <property type="project" value="UniProtKB-KW"/>
</dbReference>
<dbReference type="PROSITE" id="PS51898">
    <property type="entry name" value="TYR_RECOMBINASE"/>
    <property type="match status" value="1"/>
</dbReference>
<dbReference type="Gene3D" id="1.10.443.10">
    <property type="entry name" value="Intergrase catalytic core"/>
    <property type="match status" value="1"/>
</dbReference>
<dbReference type="OrthoDB" id="9775880at2"/>
<dbReference type="PANTHER" id="PTHR30629:SF2">
    <property type="entry name" value="PROPHAGE INTEGRASE INTS-RELATED"/>
    <property type="match status" value="1"/>
</dbReference>
<dbReference type="PANTHER" id="PTHR30629">
    <property type="entry name" value="PROPHAGE INTEGRASE"/>
    <property type="match status" value="1"/>
</dbReference>
<accession>A0A556A6M5</accession>
<dbReference type="Pfam" id="PF22022">
    <property type="entry name" value="Phage_int_M"/>
    <property type="match status" value="1"/>
</dbReference>
<comment type="caution">
    <text evidence="6">The sequence shown here is derived from an EMBL/GenBank/DDBJ whole genome shotgun (WGS) entry which is preliminary data.</text>
</comment>
<dbReference type="InterPro" id="IPR050808">
    <property type="entry name" value="Phage_Integrase"/>
</dbReference>
<keyword evidence="3" id="KW-0238">DNA-binding</keyword>
<evidence type="ECO:0000259" key="5">
    <source>
        <dbReference type="PROSITE" id="PS51898"/>
    </source>
</evidence>
<dbReference type="Gene3D" id="3.30.160.390">
    <property type="entry name" value="Integrase, DNA-binding domain"/>
    <property type="match status" value="1"/>
</dbReference>